<sequence>MFSVSSAVNVSVASRVGVLAPRSTLFLSHADLGSAKAESGQIADWWKMQHPLLQNPPVRASGAVSYTTIAAVVASAVNAVIFVALLIRWVRRRRHQRPRDTDSISVESSISSLN</sequence>
<protein>
    <submittedName>
        <fullName evidence="3">Uncharacterized protein</fullName>
    </submittedName>
</protein>
<evidence type="ECO:0000256" key="1">
    <source>
        <dbReference type="SAM" id="MobiDB-lite"/>
    </source>
</evidence>
<dbReference type="EMBL" id="JAODUO010001323">
    <property type="protein sequence ID" value="KAK2166378.1"/>
    <property type="molecule type" value="Genomic_DNA"/>
</dbReference>
<organism evidence="3 4">
    <name type="scientific">Ridgeia piscesae</name>
    <name type="common">Tubeworm</name>
    <dbReference type="NCBI Taxonomy" id="27915"/>
    <lineage>
        <taxon>Eukaryota</taxon>
        <taxon>Metazoa</taxon>
        <taxon>Spiralia</taxon>
        <taxon>Lophotrochozoa</taxon>
        <taxon>Annelida</taxon>
        <taxon>Polychaeta</taxon>
        <taxon>Sedentaria</taxon>
        <taxon>Canalipalpata</taxon>
        <taxon>Sabellida</taxon>
        <taxon>Siboglinidae</taxon>
        <taxon>Ridgeia</taxon>
    </lineage>
</organism>
<accession>A0AAD9K9A4</accession>
<dbReference type="Proteomes" id="UP001209878">
    <property type="component" value="Unassembled WGS sequence"/>
</dbReference>
<comment type="caution">
    <text evidence="3">The sequence shown here is derived from an EMBL/GenBank/DDBJ whole genome shotgun (WGS) entry which is preliminary data.</text>
</comment>
<evidence type="ECO:0000256" key="2">
    <source>
        <dbReference type="SAM" id="Phobius"/>
    </source>
</evidence>
<dbReference type="AlphaFoldDB" id="A0AAD9K9A4"/>
<gene>
    <name evidence="3" type="ORF">NP493_1324g00007</name>
</gene>
<evidence type="ECO:0000313" key="4">
    <source>
        <dbReference type="Proteomes" id="UP001209878"/>
    </source>
</evidence>
<proteinExistence type="predicted"/>
<name>A0AAD9K9A4_RIDPI</name>
<feature type="transmembrane region" description="Helical" evidence="2">
    <location>
        <begin position="63"/>
        <end position="87"/>
    </location>
</feature>
<feature type="region of interest" description="Disordered" evidence="1">
    <location>
        <begin position="94"/>
        <end position="114"/>
    </location>
</feature>
<reference evidence="3" key="1">
    <citation type="journal article" date="2023" name="Mol. Biol. Evol.">
        <title>Third-Generation Sequencing Reveals the Adaptive Role of the Epigenome in Three Deep-Sea Polychaetes.</title>
        <authorList>
            <person name="Perez M."/>
            <person name="Aroh O."/>
            <person name="Sun Y."/>
            <person name="Lan Y."/>
            <person name="Juniper S.K."/>
            <person name="Young C.R."/>
            <person name="Angers B."/>
            <person name="Qian P.Y."/>
        </authorList>
    </citation>
    <scope>NUCLEOTIDE SEQUENCE</scope>
    <source>
        <strain evidence="3">R07B-5</strain>
    </source>
</reference>
<keyword evidence="2" id="KW-1133">Transmembrane helix</keyword>
<evidence type="ECO:0000313" key="3">
    <source>
        <dbReference type="EMBL" id="KAK2166378.1"/>
    </source>
</evidence>
<keyword evidence="2" id="KW-0812">Transmembrane</keyword>
<keyword evidence="2" id="KW-0472">Membrane</keyword>
<keyword evidence="4" id="KW-1185">Reference proteome</keyword>
<feature type="compositionally biased region" description="Low complexity" evidence="1">
    <location>
        <begin position="103"/>
        <end position="114"/>
    </location>
</feature>